<dbReference type="RefSeq" id="WP_099451989.1">
    <property type="nucleotide sequence ID" value="NZ_CP024161.1"/>
</dbReference>
<sequence>MKQNKFSINEKSNISKSLNRNDSKVRLYILQTSFVKFIKINQLIKNRKKRVFYWHMTII</sequence>
<evidence type="ECO:0000313" key="2">
    <source>
        <dbReference type="Proteomes" id="UP000224629"/>
    </source>
</evidence>
<dbReference type="EMBL" id="CP024161">
    <property type="protein sequence ID" value="ATP59763.1"/>
    <property type="molecule type" value="Genomic_DNA"/>
</dbReference>
<organism evidence="1 2">
    <name type="scientific">Mesomycoplasma dispar</name>
    <dbReference type="NCBI Taxonomy" id="86660"/>
    <lineage>
        <taxon>Bacteria</taxon>
        <taxon>Bacillati</taxon>
        <taxon>Mycoplasmatota</taxon>
        <taxon>Mycoplasmoidales</taxon>
        <taxon>Metamycoplasmataceae</taxon>
        <taxon>Mesomycoplasma</taxon>
    </lineage>
</organism>
<keyword evidence="2" id="KW-1185">Reference proteome</keyword>
<proteinExistence type="predicted"/>
<evidence type="ECO:0000313" key="1">
    <source>
        <dbReference type="EMBL" id="ATP59763.1"/>
    </source>
</evidence>
<reference evidence="1" key="1">
    <citation type="submission" date="2017-10" db="EMBL/GenBank/DDBJ databases">
        <title>Genome-wide analysis of the first isolated strain mycoplasma dispar GS01.</title>
        <authorList>
            <person name="Hao H."/>
            <person name="Chen S."/>
            <person name="Zhao P."/>
            <person name="Chu Y."/>
            <person name="Liu Y."/>
        </authorList>
    </citation>
    <scope>NUCLEOTIDE SEQUENCE [LARGE SCALE GENOMIC DNA]</scope>
    <source>
        <strain evidence="1">GS01</strain>
    </source>
</reference>
<name>A0ABM6PRI4_9BACT</name>
<protein>
    <submittedName>
        <fullName evidence="1">Uncharacterized protein</fullName>
    </submittedName>
</protein>
<accession>A0ABM6PRI4</accession>
<dbReference type="Proteomes" id="UP000224629">
    <property type="component" value="Chromosome"/>
</dbReference>
<gene>
    <name evidence="1" type="ORF">CSW10_02345</name>
</gene>